<dbReference type="OrthoDB" id="9762302at2"/>
<protein>
    <submittedName>
        <fullName evidence="2">Aminopeptidase YwaD</fullName>
    </submittedName>
</protein>
<name>A0A562J3R1_9BACI</name>
<dbReference type="InterPro" id="IPR007484">
    <property type="entry name" value="Peptidase_M28"/>
</dbReference>
<evidence type="ECO:0000313" key="3">
    <source>
        <dbReference type="Proteomes" id="UP000318667"/>
    </source>
</evidence>
<reference evidence="2 3" key="1">
    <citation type="journal article" date="2015" name="Stand. Genomic Sci.">
        <title>Genomic Encyclopedia of Bacterial and Archaeal Type Strains, Phase III: the genomes of soil and plant-associated and newly described type strains.</title>
        <authorList>
            <person name="Whitman W.B."/>
            <person name="Woyke T."/>
            <person name="Klenk H.P."/>
            <person name="Zhou Y."/>
            <person name="Lilburn T.G."/>
            <person name="Beck B.J."/>
            <person name="De Vos P."/>
            <person name="Vandamme P."/>
            <person name="Eisen J.A."/>
            <person name="Garrity G."/>
            <person name="Hugenholtz P."/>
            <person name="Kyrpides N.C."/>
        </authorList>
    </citation>
    <scope>NUCLEOTIDE SEQUENCE [LARGE SCALE GENOMIC DNA]</scope>
    <source>
        <strain evidence="2 3">CGMCC 1.10115</strain>
    </source>
</reference>
<evidence type="ECO:0000313" key="2">
    <source>
        <dbReference type="EMBL" id="TWH77871.1"/>
    </source>
</evidence>
<keyword evidence="3" id="KW-1185">Reference proteome</keyword>
<proteinExistence type="predicted"/>
<dbReference type="Gene3D" id="3.40.630.10">
    <property type="entry name" value="Zn peptidases"/>
    <property type="match status" value="1"/>
</dbReference>
<dbReference type="AlphaFoldDB" id="A0A562J3R1"/>
<organism evidence="2 3">
    <name type="scientific">Cytobacillus oceanisediminis</name>
    <dbReference type="NCBI Taxonomy" id="665099"/>
    <lineage>
        <taxon>Bacteria</taxon>
        <taxon>Bacillati</taxon>
        <taxon>Bacillota</taxon>
        <taxon>Bacilli</taxon>
        <taxon>Bacillales</taxon>
        <taxon>Bacillaceae</taxon>
        <taxon>Cytobacillus</taxon>
    </lineage>
</organism>
<gene>
    <name evidence="2" type="ORF">IQ19_05519</name>
</gene>
<dbReference type="GO" id="GO:0004177">
    <property type="term" value="F:aminopeptidase activity"/>
    <property type="evidence" value="ECO:0007669"/>
    <property type="project" value="UniProtKB-KW"/>
</dbReference>
<keyword evidence="2" id="KW-0645">Protease</keyword>
<sequence length="102" mass="11226">MRPSLILTITFKPNLVSETAITTAERIGTASELVLYQRGSSDHVSFHDAGIPAVNFIRRETGTASLEPFYHPPLDTIEHVSAERLKEACDLVGASVYSLIRK</sequence>
<dbReference type="Proteomes" id="UP000318667">
    <property type="component" value="Unassembled WGS sequence"/>
</dbReference>
<keyword evidence="2" id="KW-0031">Aminopeptidase</keyword>
<dbReference type="SUPFAM" id="SSF53187">
    <property type="entry name" value="Zn-dependent exopeptidases"/>
    <property type="match status" value="1"/>
</dbReference>
<accession>A0A562J3R1</accession>
<evidence type="ECO:0000259" key="1">
    <source>
        <dbReference type="Pfam" id="PF04389"/>
    </source>
</evidence>
<keyword evidence="2" id="KW-0378">Hydrolase</keyword>
<dbReference type="EMBL" id="VLKI01000036">
    <property type="protein sequence ID" value="TWH77871.1"/>
    <property type="molecule type" value="Genomic_DNA"/>
</dbReference>
<comment type="caution">
    <text evidence="2">The sequence shown here is derived from an EMBL/GenBank/DDBJ whole genome shotgun (WGS) entry which is preliminary data.</text>
</comment>
<dbReference type="Pfam" id="PF04389">
    <property type="entry name" value="Peptidase_M28"/>
    <property type="match status" value="1"/>
</dbReference>
<feature type="domain" description="Peptidase M28" evidence="1">
    <location>
        <begin position="22"/>
        <end position="93"/>
    </location>
</feature>